<proteinExistence type="inferred from homology"/>
<dbReference type="SUPFAM" id="SSF52833">
    <property type="entry name" value="Thioredoxin-like"/>
    <property type="match status" value="1"/>
</dbReference>
<dbReference type="Pfam" id="PF00085">
    <property type="entry name" value="Thioredoxin"/>
    <property type="match status" value="1"/>
</dbReference>
<dbReference type="AlphaFoldDB" id="A0A9P7MBS7"/>
<dbReference type="InterPro" id="IPR013766">
    <property type="entry name" value="Thioredoxin_domain"/>
</dbReference>
<evidence type="ECO:0000313" key="5">
    <source>
        <dbReference type="Proteomes" id="UP000706124"/>
    </source>
</evidence>
<accession>A0A9P7MBS7</accession>
<dbReference type="InterPro" id="IPR036249">
    <property type="entry name" value="Thioredoxin-like_sf"/>
</dbReference>
<evidence type="ECO:0000256" key="2">
    <source>
        <dbReference type="ARBA" id="ARBA00023157"/>
    </source>
</evidence>
<dbReference type="OrthoDB" id="10263751at2759"/>
<name>A0A9P7MBS7_9HYPO</name>
<gene>
    <name evidence="4" type="ORF">E4U60_001800</name>
</gene>
<comment type="similarity">
    <text evidence="1">Belongs to the thioredoxin family.</text>
</comment>
<evidence type="ECO:0000313" key="4">
    <source>
        <dbReference type="EMBL" id="KAG5937578.1"/>
    </source>
</evidence>
<sequence>MPVITLTSKDEFDALIKSNPFVAIQASASWCGPCKAISPLFVKHSDEYGVENTFAFAKFDTDDVPALAFELGVRSLPTFLFFENGDKSDISVTGANPQALKNSVEKLVEKTKANGASTVSASGLA</sequence>
<feature type="domain" description="Thioredoxin" evidence="3">
    <location>
        <begin position="1"/>
        <end position="109"/>
    </location>
</feature>
<dbReference type="Gene3D" id="3.40.30.10">
    <property type="entry name" value="Glutaredoxin"/>
    <property type="match status" value="1"/>
</dbReference>
<organism evidence="4 5">
    <name type="scientific">Claviceps pazoutovae</name>
    <dbReference type="NCBI Taxonomy" id="1649127"/>
    <lineage>
        <taxon>Eukaryota</taxon>
        <taxon>Fungi</taxon>
        <taxon>Dikarya</taxon>
        <taxon>Ascomycota</taxon>
        <taxon>Pezizomycotina</taxon>
        <taxon>Sordariomycetes</taxon>
        <taxon>Hypocreomycetidae</taxon>
        <taxon>Hypocreales</taxon>
        <taxon>Clavicipitaceae</taxon>
        <taxon>Claviceps</taxon>
    </lineage>
</organism>
<dbReference type="EMBL" id="SRPO01000178">
    <property type="protein sequence ID" value="KAG5937578.1"/>
    <property type="molecule type" value="Genomic_DNA"/>
</dbReference>
<dbReference type="Proteomes" id="UP000706124">
    <property type="component" value="Unassembled WGS sequence"/>
</dbReference>
<dbReference type="PRINTS" id="PR00421">
    <property type="entry name" value="THIOREDOXIN"/>
</dbReference>
<evidence type="ECO:0000259" key="3">
    <source>
        <dbReference type="PROSITE" id="PS51352"/>
    </source>
</evidence>
<protein>
    <recommendedName>
        <fullName evidence="3">Thioredoxin domain-containing protein</fullName>
    </recommendedName>
</protein>
<evidence type="ECO:0000256" key="1">
    <source>
        <dbReference type="ARBA" id="ARBA00008987"/>
    </source>
</evidence>
<keyword evidence="5" id="KW-1185">Reference proteome</keyword>
<dbReference type="CDD" id="cd02947">
    <property type="entry name" value="TRX_family"/>
    <property type="match status" value="1"/>
</dbReference>
<keyword evidence="2" id="KW-1015">Disulfide bond</keyword>
<reference evidence="4 5" key="1">
    <citation type="journal article" date="2020" name="bioRxiv">
        <title>Whole genome comparisons of ergot fungi reveals the divergence and evolution of species within the genus Claviceps are the result of varying mechanisms driving genome evolution and host range expansion.</title>
        <authorList>
            <person name="Wyka S.A."/>
            <person name="Mondo S.J."/>
            <person name="Liu M."/>
            <person name="Dettman J."/>
            <person name="Nalam V."/>
            <person name="Broders K.D."/>
        </authorList>
    </citation>
    <scope>NUCLEOTIDE SEQUENCE [LARGE SCALE GENOMIC DNA]</scope>
    <source>
        <strain evidence="4 5">CCC 1485</strain>
    </source>
</reference>
<dbReference type="PANTHER" id="PTHR46115">
    <property type="entry name" value="THIOREDOXIN-LIKE PROTEIN 1"/>
    <property type="match status" value="1"/>
</dbReference>
<dbReference type="PROSITE" id="PS51352">
    <property type="entry name" value="THIOREDOXIN_2"/>
    <property type="match status" value="1"/>
</dbReference>
<comment type="caution">
    <text evidence="4">The sequence shown here is derived from an EMBL/GenBank/DDBJ whole genome shotgun (WGS) entry which is preliminary data.</text>
</comment>